<dbReference type="AlphaFoldDB" id="A0A2N3KUK6"/>
<reference evidence="1 2" key="1">
    <citation type="submission" date="2017-09" db="EMBL/GenBank/DDBJ databases">
        <title>Biodiversity and function of Thalassospira species in the particle-attached aromatic-hydrocarbon-degrading consortia from the surface seawater of the South China Sea.</title>
        <authorList>
            <person name="Dong C."/>
            <person name="Liu R."/>
            <person name="Shao Z."/>
        </authorList>
    </citation>
    <scope>NUCLEOTIDE SEQUENCE [LARGE SCALE GENOMIC DNA]</scope>
    <source>
        <strain evidence="1 2">CSC1P2</strain>
    </source>
</reference>
<dbReference type="GO" id="GO:0003676">
    <property type="term" value="F:nucleic acid binding"/>
    <property type="evidence" value="ECO:0007669"/>
    <property type="project" value="InterPro"/>
</dbReference>
<organism evidence="1 2">
    <name type="scientific">Thalassospira marina</name>
    <dbReference type="NCBI Taxonomy" id="2048283"/>
    <lineage>
        <taxon>Bacteria</taxon>
        <taxon>Pseudomonadati</taxon>
        <taxon>Pseudomonadota</taxon>
        <taxon>Alphaproteobacteria</taxon>
        <taxon>Rhodospirillales</taxon>
        <taxon>Thalassospiraceae</taxon>
        <taxon>Thalassospira</taxon>
    </lineage>
</organism>
<evidence type="ECO:0000313" key="2">
    <source>
        <dbReference type="Proteomes" id="UP000233597"/>
    </source>
</evidence>
<proteinExistence type="predicted"/>
<dbReference type="RefSeq" id="WP_101265667.1">
    <property type="nucleotide sequence ID" value="NZ_NWTK01000005.1"/>
</dbReference>
<dbReference type="SUPFAM" id="SSF53335">
    <property type="entry name" value="S-adenosyl-L-methionine-dependent methyltransferases"/>
    <property type="match status" value="1"/>
</dbReference>
<dbReference type="OrthoDB" id="1079385at2"/>
<dbReference type="GO" id="GO:0032259">
    <property type="term" value="P:methylation"/>
    <property type="evidence" value="ECO:0007669"/>
    <property type="project" value="InterPro"/>
</dbReference>
<dbReference type="InterPro" id="IPR029063">
    <property type="entry name" value="SAM-dependent_MTases_sf"/>
</dbReference>
<dbReference type="Gene3D" id="3.40.50.150">
    <property type="entry name" value="Vaccinia Virus protein VP39"/>
    <property type="match status" value="1"/>
</dbReference>
<sequence length="230" mass="25989">MSDPVKKTSIGAAFVGGKSAKGGSADRHKDDFYPTEIEVFEGLFRRFPHLRGRKIWDPCCGNGVTDRVMQSHGCQVIATDLIYRGYGAGGVNFLSQYRPRADIAITNPPFADNFPALFVEHAMRLHLAEFWLLLKSTWQHAGSRLPLRRRHTPKWKIELAWRPDFNGKKNPVMECAWFGWSRDWAQSYTMLDVIEKPNMGNLDLFDVSHAASEAAKPQARANDNSQLGLL</sequence>
<dbReference type="Proteomes" id="UP000233597">
    <property type="component" value="Unassembled WGS sequence"/>
</dbReference>
<evidence type="ECO:0000313" key="1">
    <source>
        <dbReference type="EMBL" id="PKR54242.1"/>
    </source>
</evidence>
<gene>
    <name evidence="1" type="ORF">COO20_08830</name>
</gene>
<protein>
    <recommendedName>
        <fullName evidence="3">SAM-dependent methyltransferase</fullName>
    </recommendedName>
</protein>
<dbReference type="InterPro" id="IPR002052">
    <property type="entry name" value="DNA_methylase_N6_adenine_CS"/>
</dbReference>
<dbReference type="PROSITE" id="PS00092">
    <property type="entry name" value="N6_MTASE"/>
    <property type="match status" value="1"/>
</dbReference>
<accession>A0A2N3KUK6</accession>
<name>A0A2N3KUK6_9PROT</name>
<dbReference type="GO" id="GO:0008168">
    <property type="term" value="F:methyltransferase activity"/>
    <property type="evidence" value="ECO:0007669"/>
    <property type="project" value="InterPro"/>
</dbReference>
<dbReference type="EMBL" id="NWTK01000005">
    <property type="protein sequence ID" value="PKR54242.1"/>
    <property type="molecule type" value="Genomic_DNA"/>
</dbReference>
<comment type="caution">
    <text evidence="1">The sequence shown here is derived from an EMBL/GenBank/DDBJ whole genome shotgun (WGS) entry which is preliminary data.</text>
</comment>
<evidence type="ECO:0008006" key="3">
    <source>
        <dbReference type="Google" id="ProtNLM"/>
    </source>
</evidence>